<accession>A0A4V5P1Q2</accession>
<evidence type="ECO:0000313" key="3">
    <source>
        <dbReference type="Proteomes" id="UP000307244"/>
    </source>
</evidence>
<organism evidence="2 3">
    <name type="scientific">Pedobacter frigoris</name>
    <dbReference type="NCBI Taxonomy" id="2571272"/>
    <lineage>
        <taxon>Bacteria</taxon>
        <taxon>Pseudomonadati</taxon>
        <taxon>Bacteroidota</taxon>
        <taxon>Sphingobacteriia</taxon>
        <taxon>Sphingobacteriales</taxon>
        <taxon>Sphingobacteriaceae</taxon>
        <taxon>Pedobacter</taxon>
    </lineage>
</organism>
<evidence type="ECO:0000313" key="2">
    <source>
        <dbReference type="EMBL" id="TKC07628.1"/>
    </source>
</evidence>
<feature type="domain" description="Thioredoxin-like fold" evidence="1">
    <location>
        <begin position="212"/>
        <end position="266"/>
    </location>
</feature>
<dbReference type="Pfam" id="PF13905">
    <property type="entry name" value="Thioredoxin_8"/>
    <property type="match status" value="1"/>
</dbReference>
<dbReference type="Gene3D" id="3.40.30.10">
    <property type="entry name" value="Glutaredoxin"/>
    <property type="match status" value="1"/>
</dbReference>
<dbReference type="AlphaFoldDB" id="A0A4V5P1Q2"/>
<evidence type="ECO:0000259" key="1">
    <source>
        <dbReference type="Pfam" id="PF13905"/>
    </source>
</evidence>
<keyword evidence="3" id="KW-1185">Reference proteome</keyword>
<dbReference type="SUPFAM" id="SSF52833">
    <property type="entry name" value="Thioredoxin-like"/>
    <property type="match status" value="1"/>
</dbReference>
<dbReference type="OrthoDB" id="789332at2"/>
<dbReference type="InterPro" id="IPR012336">
    <property type="entry name" value="Thioredoxin-like_fold"/>
</dbReference>
<sequence length="310" mass="35957">MLTENLKNEPRSFKIKPNTPGYGRLVINTERRQKMEFLIYLDGNTYEVNLDGENIKQYPLADTNSQQVKELAEFYKLQDSLSRETNKNLKIALKKTKTAPRETIAVSLKEYDEWQDKSKRAMTSVIESFAKSYPASMLTPILIDRFGSPESFAREYKTIIKNLSPEVRESEDIQMLLKEIDRITQMQPSQKMAEINGKNPAGLPFDQKILKKINVFICWMSYDQESRKYSPGLVDLYKKFNGKDVEFIGISYDKHEKWWKSIIKRTASHGPNIRTYWVQNLPTLANSATTGRPIYPSQIKPGSYSLLIFR</sequence>
<reference evidence="2 3" key="1">
    <citation type="submission" date="2019-04" db="EMBL/GenBank/DDBJ databases">
        <title>Pedobacter sp. RP-3-15 sp. nov., isolated from Arctic soil.</title>
        <authorList>
            <person name="Dahal R.H."/>
            <person name="Kim D.-U."/>
        </authorList>
    </citation>
    <scope>NUCLEOTIDE SEQUENCE [LARGE SCALE GENOMIC DNA]</scope>
    <source>
        <strain evidence="2 3">RP-3-15</strain>
    </source>
</reference>
<dbReference type="Proteomes" id="UP000307244">
    <property type="component" value="Unassembled WGS sequence"/>
</dbReference>
<dbReference type="InterPro" id="IPR036249">
    <property type="entry name" value="Thioredoxin-like_sf"/>
</dbReference>
<gene>
    <name evidence="2" type="ORF">FA047_10345</name>
</gene>
<protein>
    <recommendedName>
        <fullName evidence="1">Thioredoxin-like fold domain-containing protein</fullName>
    </recommendedName>
</protein>
<comment type="caution">
    <text evidence="2">The sequence shown here is derived from an EMBL/GenBank/DDBJ whole genome shotgun (WGS) entry which is preliminary data.</text>
</comment>
<dbReference type="RefSeq" id="WP_136835957.1">
    <property type="nucleotide sequence ID" value="NZ_SWBQ01000002.1"/>
</dbReference>
<name>A0A4V5P1Q2_9SPHI</name>
<proteinExistence type="predicted"/>
<dbReference type="EMBL" id="SWBQ01000002">
    <property type="protein sequence ID" value="TKC07628.1"/>
    <property type="molecule type" value="Genomic_DNA"/>
</dbReference>